<organism evidence="2 3">
    <name type="scientific">Enhygromyxa salina</name>
    <dbReference type="NCBI Taxonomy" id="215803"/>
    <lineage>
        <taxon>Bacteria</taxon>
        <taxon>Pseudomonadati</taxon>
        <taxon>Myxococcota</taxon>
        <taxon>Polyangia</taxon>
        <taxon>Nannocystales</taxon>
        <taxon>Nannocystaceae</taxon>
        <taxon>Enhygromyxa</taxon>
    </lineage>
</organism>
<dbReference type="Proteomes" id="UP000237968">
    <property type="component" value="Unassembled WGS sequence"/>
</dbReference>
<reference evidence="2 3" key="1">
    <citation type="submission" date="2018-03" db="EMBL/GenBank/DDBJ databases">
        <title>Draft Genome Sequences of the Obligatory Marine Myxobacteria Enhygromyxa salina SWB005.</title>
        <authorList>
            <person name="Poehlein A."/>
            <person name="Moghaddam J.A."/>
            <person name="Harms H."/>
            <person name="Alanjari M."/>
            <person name="Koenig G.M."/>
            <person name="Daniel R."/>
            <person name="Schaeberle T.F."/>
        </authorList>
    </citation>
    <scope>NUCLEOTIDE SEQUENCE [LARGE SCALE GENOMIC DNA]</scope>
    <source>
        <strain evidence="2 3">SWB005</strain>
    </source>
</reference>
<dbReference type="OrthoDB" id="5520844at2"/>
<feature type="compositionally biased region" description="Basic residues" evidence="1">
    <location>
        <begin position="75"/>
        <end position="87"/>
    </location>
</feature>
<feature type="compositionally biased region" description="Acidic residues" evidence="1">
    <location>
        <begin position="62"/>
        <end position="71"/>
    </location>
</feature>
<sequence>MSASSSTGKQGAGGLVLGLLLGAAGMYGVQTFVIAEPGECGGVCGEGTVCEAGSCRPAPLEVPDEAVEEPEREGKKGKRRRGRRGKKGGGDDAELASGQGPALDDDSKVPRFDPNKDQNISMSDGSGRLSDSQIDRELAKLDGSFQACVRDGAARVDELGSGRVSYKFGVDGKGKVTGVNASAPAKLAAAGILPCVRKAIYGHKFPAFDGPEMKVSASFTVD</sequence>
<gene>
    <name evidence="2" type="ORF">ENSA5_05780</name>
</gene>
<proteinExistence type="predicted"/>
<comment type="caution">
    <text evidence="2">The sequence shown here is derived from an EMBL/GenBank/DDBJ whole genome shotgun (WGS) entry which is preliminary data.</text>
</comment>
<feature type="compositionally biased region" description="Polar residues" evidence="1">
    <location>
        <begin position="117"/>
        <end position="130"/>
    </location>
</feature>
<evidence type="ECO:0000313" key="2">
    <source>
        <dbReference type="EMBL" id="PRQ04664.1"/>
    </source>
</evidence>
<accession>A0A2S9YHS9</accession>
<feature type="compositionally biased region" description="Basic and acidic residues" evidence="1">
    <location>
        <begin position="105"/>
        <end position="116"/>
    </location>
</feature>
<feature type="region of interest" description="Disordered" evidence="1">
    <location>
        <begin position="55"/>
        <end position="130"/>
    </location>
</feature>
<keyword evidence="3" id="KW-1185">Reference proteome</keyword>
<dbReference type="EMBL" id="PVNK01000030">
    <property type="protein sequence ID" value="PRQ04664.1"/>
    <property type="molecule type" value="Genomic_DNA"/>
</dbReference>
<protein>
    <submittedName>
        <fullName evidence="2">Uncharacterized protein</fullName>
    </submittedName>
</protein>
<evidence type="ECO:0000256" key="1">
    <source>
        <dbReference type="SAM" id="MobiDB-lite"/>
    </source>
</evidence>
<dbReference type="AlphaFoldDB" id="A0A2S9YHS9"/>
<dbReference type="RefSeq" id="WP_146155258.1">
    <property type="nucleotide sequence ID" value="NZ_PVNK01000030.1"/>
</dbReference>
<evidence type="ECO:0000313" key="3">
    <source>
        <dbReference type="Proteomes" id="UP000237968"/>
    </source>
</evidence>
<name>A0A2S9YHS9_9BACT</name>